<evidence type="ECO:0000256" key="3">
    <source>
        <dbReference type="RuleBase" id="RU003476"/>
    </source>
</evidence>
<dbReference type="EMBL" id="MLFR01000001">
    <property type="protein sequence ID" value="ORM71632.1"/>
    <property type="molecule type" value="Genomic_DNA"/>
</dbReference>
<reference evidence="5 6" key="1">
    <citation type="journal article" date="2017" name="Antonie Van Leeuwenhoek">
        <title>Phylogenomic resolution of the bacterial genus Pantoea and its relationship with Erwinia and Tatumella.</title>
        <authorList>
            <person name="Palmer M."/>
            <person name="Steenkamp E.T."/>
            <person name="Coetzee M.P."/>
            <person name="Chan W.Y."/>
            <person name="van Zyl E."/>
            <person name="De Maayer P."/>
            <person name="Coutinho T.A."/>
            <person name="Blom J."/>
            <person name="Smits T.H."/>
            <person name="Duffy B."/>
            <person name="Venter S.N."/>
        </authorList>
    </citation>
    <scope>NUCLEOTIDE SEQUENCE [LARGE SCALE GENOMIC DNA]</scope>
    <source>
        <strain evidence="5 6">LMG 26275</strain>
    </source>
</reference>
<dbReference type="PANTHER" id="PTHR16099">
    <property type="entry name" value="8-OXO-DGTP DIPHOSPHATES NUDT15"/>
    <property type="match status" value="1"/>
</dbReference>
<organism evidence="5 6">
    <name type="scientific">Pantoea rwandensis</name>
    <dbReference type="NCBI Taxonomy" id="1076550"/>
    <lineage>
        <taxon>Bacteria</taxon>
        <taxon>Pseudomonadati</taxon>
        <taxon>Pseudomonadota</taxon>
        <taxon>Gammaproteobacteria</taxon>
        <taxon>Enterobacterales</taxon>
        <taxon>Erwiniaceae</taxon>
        <taxon>Pantoea</taxon>
    </lineage>
</organism>
<dbReference type="InterPro" id="IPR020084">
    <property type="entry name" value="NUDIX_hydrolase_CS"/>
</dbReference>
<comment type="similarity">
    <text evidence="3">Belongs to the Nudix hydrolase family.</text>
</comment>
<dbReference type="SUPFAM" id="SSF55811">
    <property type="entry name" value="Nudix"/>
    <property type="match status" value="1"/>
</dbReference>
<dbReference type="InterPro" id="IPR020476">
    <property type="entry name" value="Nudix_hydrolase"/>
</dbReference>
<evidence type="ECO:0000256" key="2">
    <source>
        <dbReference type="ARBA" id="ARBA00022801"/>
    </source>
</evidence>
<dbReference type="InterPro" id="IPR015797">
    <property type="entry name" value="NUDIX_hydrolase-like_dom_sf"/>
</dbReference>
<dbReference type="CDD" id="cd04678">
    <property type="entry name" value="NUDIX_MTH2_Nudt15"/>
    <property type="match status" value="1"/>
</dbReference>
<comment type="caution">
    <text evidence="5">The sequence shown here is derived from an EMBL/GenBank/DDBJ whole genome shotgun (WGS) entry which is preliminary data.</text>
</comment>
<dbReference type="PANTHER" id="PTHR16099:SF5">
    <property type="entry name" value="NUCLEOTIDE TRIPHOSPHATE DIPHOSPHATASE NUDT15"/>
    <property type="match status" value="1"/>
</dbReference>
<evidence type="ECO:0000256" key="1">
    <source>
        <dbReference type="ARBA" id="ARBA00001946"/>
    </source>
</evidence>
<dbReference type="RefSeq" id="WP_084931204.1">
    <property type="nucleotide sequence ID" value="NZ_MLFR01000001.1"/>
</dbReference>
<dbReference type="InterPro" id="IPR000086">
    <property type="entry name" value="NUDIX_hydrolase_dom"/>
</dbReference>
<dbReference type="AlphaFoldDB" id="A0A1X1D4M0"/>
<dbReference type="PROSITE" id="PS00893">
    <property type="entry name" value="NUDIX_BOX"/>
    <property type="match status" value="1"/>
</dbReference>
<accession>A0A1X1D4M0</accession>
<proteinExistence type="inferred from homology"/>
<sequence length="142" mass="15613">MSPQVGVGVLIFRDGKLLLGRRKGSHGSGDWSAPGGHLEFGESPEACAQREVLEETGLVLGELQNAAFVSDIFPEVNKHYITLLLVAHGSQGEPQLMEPEKCEGWQWFEPNALPQPLFSPLRTWIERDGVTNLLQLARITAP</sequence>
<dbReference type="Proteomes" id="UP000193558">
    <property type="component" value="Unassembled WGS sequence"/>
</dbReference>
<comment type="cofactor">
    <cofactor evidence="1">
        <name>Mg(2+)</name>
        <dbReference type="ChEBI" id="CHEBI:18420"/>
    </cofactor>
</comment>
<dbReference type="Pfam" id="PF00293">
    <property type="entry name" value="NUDIX"/>
    <property type="match status" value="1"/>
</dbReference>
<name>A0A1X1D4M0_9GAMM</name>
<evidence type="ECO:0000313" key="5">
    <source>
        <dbReference type="EMBL" id="ORM71632.1"/>
    </source>
</evidence>
<protein>
    <submittedName>
        <fullName evidence="5">DNA mismatch repair protein MutT</fullName>
    </submittedName>
</protein>
<dbReference type="Gene3D" id="3.90.79.10">
    <property type="entry name" value="Nucleoside Triphosphate Pyrophosphohydrolase"/>
    <property type="match status" value="1"/>
</dbReference>
<gene>
    <name evidence="5" type="ORF">HA51_00700</name>
</gene>
<dbReference type="FunFam" id="3.90.79.10:FF:000060">
    <property type="entry name" value="Nudix hydrolase 1"/>
    <property type="match status" value="1"/>
</dbReference>
<evidence type="ECO:0000313" key="6">
    <source>
        <dbReference type="Proteomes" id="UP000193558"/>
    </source>
</evidence>
<keyword evidence="2 3" id="KW-0378">Hydrolase</keyword>
<feature type="domain" description="Nudix hydrolase" evidence="4">
    <location>
        <begin position="2"/>
        <end position="134"/>
    </location>
</feature>
<dbReference type="OrthoDB" id="9787476at2"/>
<dbReference type="PROSITE" id="PS51462">
    <property type="entry name" value="NUDIX"/>
    <property type="match status" value="1"/>
</dbReference>
<dbReference type="GO" id="GO:0016787">
    <property type="term" value="F:hydrolase activity"/>
    <property type="evidence" value="ECO:0007669"/>
    <property type="project" value="UniProtKB-KW"/>
</dbReference>
<dbReference type="PRINTS" id="PR00502">
    <property type="entry name" value="NUDIXFAMILY"/>
</dbReference>
<evidence type="ECO:0000259" key="4">
    <source>
        <dbReference type="PROSITE" id="PS51462"/>
    </source>
</evidence>